<evidence type="ECO:0008006" key="4">
    <source>
        <dbReference type="Google" id="ProtNLM"/>
    </source>
</evidence>
<comment type="caution">
    <text evidence="2">The sequence shown here is derived from an EMBL/GenBank/DDBJ whole genome shotgun (WGS) entry which is preliminary data.</text>
</comment>
<feature type="region of interest" description="Disordered" evidence="1">
    <location>
        <begin position="14"/>
        <end position="98"/>
    </location>
</feature>
<keyword evidence="3" id="KW-1185">Reference proteome</keyword>
<dbReference type="AlphaFoldDB" id="W9GJB7"/>
<evidence type="ECO:0000313" key="3">
    <source>
        <dbReference type="Proteomes" id="UP000019494"/>
    </source>
</evidence>
<dbReference type="InterPro" id="IPR022062">
    <property type="entry name" value="DUF3618"/>
</dbReference>
<dbReference type="OrthoDB" id="3218417at2"/>
<reference evidence="3" key="1">
    <citation type="submission" date="2013-08" db="EMBL/GenBank/DDBJ databases">
        <title>Intrasporangium oryzae NRRL B-24470.</title>
        <authorList>
            <person name="Liu H."/>
            <person name="Wang G."/>
        </authorList>
    </citation>
    <scope>NUCLEOTIDE SEQUENCE [LARGE SCALE GENOMIC DNA]</scope>
    <source>
        <strain evidence="3">Q5-1</strain>
    </source>
</reference>
<name>W9GJB7_9MICO</name>
<dbReference type="Pfam" id="PF12277">
    <property type="entry name" value="DUF3618"/>
    <property type="match status" value="1"/>
</dbReference>
<feature type="region of interest" description="Disordered" evidence="1">
    <location>
        <begin position="124"/>
        <end position="205"/>
    </location>
</feature>
<organism evidence="2 3">
    <name type="scientific">Intrasporangium chromatireducens Q5-1</name>
    <dbReference type="NCBI Taxonomy" id="584657"/>
    <lineage>
        <taxon>Bacteria</taxon>
        <taxon>Bacillati</taxon>
        <taxon>Actinomycetota</taxon>
        <taxon>Actinomycetes</taxon>
        <taxon>Micrococcales</taxon>
        <taxon>Intrasporangiaceae</taxon>
        <taxon>Intrasporangium</taxon>
    </lineage>
</organism>
<accession>W9GJB7</accession>
<dbReference type="EMBL" id="AWQS01000373">
    <property type="protein sequence ID" value="EWT03974.1"/>
    <property type="molecule type" value="Genomic_DNA"/>
</dbReference>
<evidence type="ECO:0000256" key="1">
    <source>
        <dbReference type="SAM" id="MobiDB-lite"/>
    </source>
</evidence>
<proteinExistence type="predicted"/>
<gene>
    <name evidence="2" type="ORF">N864_11970</name>
</gene>
<feature type="compositionally biased region" description="Polar residues" evidence="1">
    <location>
        <begin position="174"/>
        <end position="190"/>
    </location>
</feature>
<dbReference type="Proteomes" id="UP000019494">
    <property type="component" value="Unassembled WGS sequence"/>
</dbReference>
<feature type="compositionally biased region" description="Basic and acidic residues" evidence="1">
    <location>
        <begin position="50"/>
        <end position="63"/>
    </location>
</feature>
<sequence length="205" mass="21939">MSNDPDEIRMEIERTRGNLSRDVNQLGDAVSPGSIANRQKTKMRRQMSGWKDRVMGSADDLHDQTSGTAQDLRARGSDAMDQVSETTHDVAHSARRKTQGNPLAAGLIALGAGALLGSLLPASTKEREAAQSLKEKAQPVLQDAADEAKQVGQEMADHLKGPAQDSVQEVKAQAQDSVQEVKGQAQSSAQDVKESAQDAKQQAQS</sequence>
<dbReference type="PANTHER" id="PTHR47372:SF11">
    <property type="entry name" value="RE19971P"/>
    <property type="match status" value="1"/>
</dbReference>
<evidence type="ECO:0000313" key="2">
    <source>
        <dbReference type="EMBL" id="EWT03974.1"/>
    </source>
</evidence>
<dbReference type="Gene3D" id="1.10.287.700">
    <property type="entry name" value="Helix hairpin bin"/>
    <property type="match status" value="1"/>
</dbReference>
<dbReference type="PANTHER" id="PTHR47372">
    <property type="entry name" value="DAUER UP-REGULATED-RELATED"/>
    <property type="match status" value="1"/>
</dbReference>
<feature type="compositionally biased region" description="Basic and acidic residues" evidence="1">
    <location>
        <begin position="124"/>
        <end position="137"/>
    </location>
</feature>
<dbReference type="PATRIC" id="fig|584657.3.peg.4147"/>
<protein>
    <recommendedName>
        <fullName evidence="4">DUF3618 domain-containing protein</fullName>
    </recommendedName>
</protein>